<feature type="signal peptide" evidence="3">
    <location>
        <begin position="1"/>
        <end position="25"/>
    </location>
</feature>
<evidence type="ECO:0000259" key="5">
    <source>
        <dbReference type="SMART" id="SM00892"/>
    </source>
</evidence>
<feature type="domain" description="DNA/RNA non-specific endonuclease/pyrophosphatase/phosphodiesterase" evidence="5">
    <location>
        <begin position="64"/>
        <end position="305"/>
    </location>
</feature>
<evidence type="ECO:0000313" key="7">
    <source>
        <dbReference type="Proteomes" id="UP000007058"/>
    </source>
</evidence>
<sequence>MLRHNIVIPVFAAFALLAAGFSARAEPLACKGQGGVKELPYESVVPSGYNHDRFATQPRSLMFSYGAFTSSFETAEDQAKPDSPFKGIPKWVSYEMHAMMGTDGKPIHPQGAKRPVKWYELEATDFLWTEPKLKPGIDASYRGFAALWNRGHMAARNHANRISWQEGCNTHTFINALPQFADMNQGDWLALENYAIAAANKFGKVWTIAGPVFEPERDVDTIGKDGITVPVAIPHALYKILVIETKGKVEARAFLFHQADEDQRGGYRKCAGTPQSKYDLTTYSTSLSALEKATGLKFLTTLSDADRRAVDAASAKAPWPIEAKYWDDKCGGKDDDDDV</sequence>
<gene>
    <name evidence="6" type="ordered locus">amb4452</name>
</gene>
<dbReference type="AlphaFoldDB" id="Q2VYR9"/>
<dbReference type="GO" id="GO:0003676">
    <property type="term" value="F:nucleic acid binding"/>
    <property type="evidence" value="ECO:0007669"/>
    <property type="project" value="InterPro"/>
</dbReference>
<dbReference type="Pfam" id="PF01223">
    <property type="entry name" value="Endonuclease_NS"/>
    <property type="match status" value="1"/>
</dbReference>
<feature type="binding site" evidence="2">
    <location>
        <position position="184"/>
    </location>
    <ligand>
        <name>Mg(2+)</name>
        <dbReference type="ChEBI" id="CHEBI:18420"/>
        <note>catalytic</note>
    </ligand>
</feature>
<dbReference type="RefSeq" id="WP_011386796.1">
    <property type="nucleotide sequence ID" value="NC_007626.1"/>
</dbReference>
<dbReference type="SMART" id="SM00892">
    <property type="entry name" value="Endonuclease_NS"/>
    <property type="match status" value="1"/>
</dbReference>
<dbReference type="InterPro" id="IPR020821">
    <property type="entry name" value="ENPP1-3/EXOG-like_nuc-like"/>
</dbReference>
<keyword evidence="3" id="KW-0732">Signal</keyword>
<dbReference type="InterPro" id="IPR001604">
    <property type="entry name" value="Endo_G_ENPP1-like_dom"/>
</dbReference>
<evidence type="ECO:0000256" key="2">
    <source>
        <dbReference type="PIRSR" id="PIRSR640255-2"/>
    </source>
</evidence>
<evidence type="ECO:0000256" key="1">
    <source>
        <dbReference type="PIRSR" id="PIRSR640255-1"/>
    </source>
</evidence>
<dbReference type="PANTHER" id="PTHR13966:SF5">
    <property type="entry name" value="ENDONUCLEASE G, MITOCHONDRIAL"/>
    <property type="match status" value="1"/>
</dbReference>
<keyword evidence="7" id="KW-1185">Reference proteome</keyword>
<dbReference type="GO" id="GO:0016787">
    <property type="term" value="F:hydrolase activity"/>
    <property type="evidence" value="ECO:0007669"/>
    <property type="project" value="InterPro"/>
</dbReference>
<feature type="domain" description="ENPP1-3/EXOG-like endonuclease/phosphodiesterase" evidence="4">
    <location>
        <begin position="65"/>
        <end position="305"/>
    </location>
</feature>
<dbReference type="SUPFAM" id="SSF54060">
    <property type="entry name" value="His-Me finger endonucleases"/>
    <property type="match status" value="1"/>
</dbReference>
<protein>
    <submittedName>
        <fullName evidence="6">Nuclease</fullName>
    </submittedName>
</protein>
<dbReference type="InterPro" id="IPR044925">
    <property type="entry name" value="His-Me_finger_sf"/>
</dbReference>
<feature type="active site" description="Proton acceptor" evidence="1">
    <location>
        <position position="152"/>
    </location>
</feature>
<dbReference type="InterPro" id="IPR044929">
    <property type="entry name" value="DNA/RNA_non-sp_Endonuclease_sf"/>
</dbReference>
<dbReference type="GO" id="GO:0046872">
    <property type="term" value="F:metal ion binding"/>
    <property type="evidence" value="ECO:0007669"/>
    <property type="project" value="UniProtKB-KW"/>
</dbReference>
<evidence type="ECO:0000259" key="4">
    <source>
        <dbReference type="SMART" id="SM00477"/>
    </source>
</evidence>
<reference evidence="6 7" key="1">
    <citation type="journal article" date="2005" name="DNA Res.">
        <title>Complete genome sequence of the facultative anaerobic magnetotactic bacterium Magnetospirillum sp. strain AMB-1.</title>
        <authorList>
            <person name="Matsunaga T."/>
            <person name="Okamura Y."/>
            <person name="Fukuda Y."/>
            <person name="Wahyudi A.T."/>
            <person name="Murase Y."/>
            <person name="Takeyama H."/>
        </authorList>
    </citation>
    <scope>NUCLEOTIDE SEQUENCE [LARGE SCALE GENOMIC DNA]</scope>
    <source>
        <strain evidence="7">ATCC 700264 / AMB-1</strain>
    </source>
</reference>
<dbReference type="Proteomes" id="UP000007058">
    <property type="component" value="Chromosome"/>
</dbReference>
<dbReference type="InterPro" id="IPR040255">
    <property type="entry name" value="Non-specific_endonuclease"/>
</dbReference>
<evidence type="ECO:0000256" key="3">
    <source>
        <dbReference type="SAM" id="SignalP"/>
    </source>
</evidence>
<dbReference type="HOGENOM" id="CLU_818362_0_0_5"/>
<dbReference type="PANTHER" id="PTHR13966">
    <property type="entry name" value="ENDONUCLEASE RELATED"/>
    <property type="match status" value="1"/>
</dbReference>
<name>Q2VYR9_PARM1</name>
<feature type="chain" id="PRO_5004218120" evidence="3">
    <location>
        <begin position="26"/>
        <end position="339"/>
    </location>
</feature>
<organism evidence="6 7">
    <name type="scientific">Paramagnetospirillum magneticum (strain ATCC 700264 / AMB-1)</name>
    <name type="common">Magnetospirillum magneticum</name>
    <dbReference type="NCBI Taxonomy" id="342108"/>
    <lineage>
        <taxon>Bacteria</taxon>
        <taxon>Pseudomonadati</taxon>
        <taxon>Pseudomonadota</taxon>
        <taxon>Alphaproteobacteria</taxon>
        <taxon>Rhodospirillales</taxon>
        <taxon>Magnetospirillaceae</taxon>
        <taxon>Paramagnetospirillum</taxon>
    </lineage>
</organism>
<dbReference type="GO" id="GO:0004519">
    <property type="term" value="F:endonuclease activity"/>
    <property type="evidence" value="ECO:0007669"/>
    <property type="project" value="TreeGrafter"/>
</dbReference>
<dbReference type="STRING" id="342108.amb4452"/>
<dbReference type="SMART" id="SM00477">
    <property type="entry name" value="NUC"/>
    <property type="match status" value="1"/>
</dbReference>
<accession>Q2VYR9</accession>
<dbReference type="EMBL" id="AP007255">
    <property type="protein sequence ID" value="BAE53256.1"/>
    <property type="molecule type" value="Genomic_DNA"/>
</dbReference>
<evidence type="ECO:0000313" key="6">
    <source>
        <dbReference type="EMBL" id="BAE53256.1"/>
    </source>
</evidence>
<proteinExistence type="predicted"/>
<dbReference type="KEGG" id="mag:amb4452"/>
<keyword evidence="2" id="KW-0479">Metal-binding</keyword>
<dbReference type="Gene3D" id="3.40.570.10">
    <property type="entry name" value="Extracellular Endonuclease, subunit A"/>
    <property type="match status" value="1"/>
</dbReference>
<dbReference type="OrthoDB" id="9811262at2"/>